<proteinExistence type="predicted"/>
<dbReference type="AlphaFoldDB" id="A0A0B1T3B3"/>
<protein>
    <submittedName>
        <fullName evidence="1">Uncharacterized protein</fullName>
    </submittedName>
</protein>
<reference evidence="1 2" key="1">
    <citation type="submission" date="2014-03" db="EMBL/GenBank/DDBJ databases">
        <title>Draft genome of the hookworm Oesophagostomum dentatum.</title>
        <authorList>
            <person name="Mitreva M."/>
        </authorList>
    </citation>
    <scope>NUCLEOTIDE SEQUENCE [LARGE SCALE GENOMIC DNA]</scope>
    <source>
        <strain evidence="1 2">OD-Hann</strain>
    </source>
</reference>
<evidence type="ECO:0000313" key="1">
    <source>
        <dbReference type="EMBL" id="KHJ90282.1"/>
    </source>
</evidence>
<evidence type="ECO:0000313" key="2">
    <source>
        <dbReference type="Proteomes" id="UP000053660"/>
    </source>
</evidence>
<organism evidence="1 2">
    <name type="scientific">Oesophagostomum dentatum</name>
    <name type="common">Nodular worm</name>
    <dbReference type="NCBI Taxonomy" id="61180"/>
    <lineage>
        <taxon>Eukaryota</taxon>
        <taxon>Metazoa</taxon>
        <taxon>Ecdysozoa</taxon>
        <taxon>Nematoda</taxon>
        <taxon>Chromadorea</taxon>
        <taxon>Rhabditida</taxon>
        <taxon>Rhabditina</taxon>
        <taxon>Rhabditomorpha</taxon>
        <taxon>Strongyloidea</taxon>
        <taxon>Strongylidae</taxon>
        <taxon>Oesophagostomum</taxon>
    </lineage>
</organism>
<dbReference type="EMBL" id="KN553194">
    <property type="protein sequence ID" value="KHJ90282.1"/>
    <property type="molecule type" value="Genomic_DNA"/>
</dbReference>
<keyword evidence="2" id="KW-1185">Reference proteome</keyword>
<name>A0A0B1T3B3_OESDE</name>
<dbReference type="Proteomes" id="UP000053660">
    <property type="component" value="Unassembled WGS sequence"/>
</dbReference>
<sequence>MATLEKIQHSTNRFDVDKYHKYMDFDNDTYHELYARNHTSFDTLAHLALEASRGTPFEDLVKFTIVNVMSKNILYYLAAKKCLADLDNYSYSRYRPRIEEDLSMNEVSQNRTSFHF</sequence>
<accession>A0A0B1T3B3</accession>
<gene>
    <name evidence="1" type="ORF">OESDEN_09876</name>
</gene>